<dbReference type="AlphaFoldDB" id="A0A917LIS3"/>
<dbReference type="RefSeq" id="WP_188547682.1">
    <property type="nucleotide sequence ID" value="NZ_BMCU01000007.1"/>
</dbReference>
<proteinExistence type="predicted"/>
<reference evidence="1" key="1">
    <citation type="journal article" date="2014" name="Int. J. Syst. Evol. Microbiol.">
        <title>Complete genome sequence of Corynebacterium casei LMG S-19264T (=DSM 44701T), isolated from a smear-ripened cheese.</title>
        <authorList>
            <consortium name="US DOE Joint Genome Institute (JGI-PGF)"/>
            <person name="Walter F."/>
            <person name="Albersmeier A."/>
            <person name="Kalinowski J."/>
            <person name="Ruckert C."/>
        </authorList>
    </citation>
    <scope>NUCLEOTIDE SEQUENCE</scope>
    <source>
        <strain evidence="1">CCM 7905</strain>
    </source>
</reference>
<name>A0A917LIS3_9NOCA</name>
<accession>A0A917LIS3</accession>
<dbReference type="EMBL" id="BMCU01000007">
    <property type="protein sequence ID" value="GGG27920.1"/>
    <property type="molecule type" value="Genomic_DNA"/>
</dbReference>
<comment type="caution">
    <text evidence="1">The sequence shown here is derived from an EMBL/GenBank/DDBJ whole genome shotgun (WGS) entry which is preliminary data.</text>
</comment>
<reference evidence="1" key="2">
    <citation type="submission" date="2020-09" db="EMBL/GenBank/DDBJ databases">
        <authorList>
            <person name="Sun Q."/>
            <person name="Sedlacek I."/>
        </authorList>
    </citation>
    <scope>NUCLEOTIDE SEQUENCE</scope>
    <source>
        <strain evidence="1">CCM 7905</strain>
    </source>
</reference>
<dbReference type="Proteomes" id="UP000654257">
    <property type="component" value="Unassembled WGS sequence"/>
</dbReference>
<evidence type="ECO:0000313" key="1">
    <source>
        <dbReference type="EMBL" id="GGG27920.1"/>
    </source>
</evidence>
<keyword evidence="2" id="KW-1185">Reference proteome</keyword>
<protein>
    <submittedName>
        <fullName evidence="1">Uncharacterized protein</fullName>
    </submittedName>
</protein>
<organism evidence="1 2">
    <name type="scientific">Rhodococcoides trifolii</name>
    <dbReference type="NCBI Taxonomy" id="908250"/>
    <lineage>
        <taxon>Bacteria</taxon>
        <taxon>Bacillati</taxon>
        <taxon>Actinomycetota</taxon>
        <taxon>Actinomycetes</taxon>
        <taxon>Mycobacteriales</taxon>
        <taxon>Nocardiaceae</taxon>
        <taxon>Rhodococcoides</taxon>
    </lineage>
</organism>
<evidence type="ECO:0000313" key="2">
    <source>
        <dbReference type="Proteomes" id="UP000654257"/>
    </source>
</evidence>
<gene>
    <name evidence="1" type="ORF">GCM10007304_47190</name>
</gene>
<sequence length="413" mass="44993">MSKRKWVSGIDMSIANARYMGVVGPVEPWNEDDLVRAVRRLAARGTQTRIALHPTTASHRWSVEPLFDDDVVAPSKELGPGGFASALEELRRADDTRPPFRMAQVGRYIVADIDHGLGDGKLYIDIIHALHEDAESGWARVPETRWAIPKAVIDTFVKHPTRLRDAVRARAALKSLADGGARAESTETTPWTPSVSLAVALATKSSESELTAWRKEHAPRTSGATMSAYLIRRAFDEVGLTVDPNVLLAVNCRRYLSPEATVNGNFITGMSVPMPASRGVEEISGVLSQVYKSGYPLIWMTLAAALARLHKSGEPTVATEAPVSPVMKLMYSDLGRPPKFSNAKWIVGAEGSEAMFTGLLDPAGPDAVTVMSGSVRGERTYSVSFHDNVFPRDLVEKALQLVTEKPLSLLQRS</sequence>